<dbReference type="RefSeq" id="WP_377162455.1">
    <property type="nucleotide sequence ID" value="NZ_JBHSMQ010000001.1"/>
</dbReference>
<evidence type="ECO:0000259" key="1">
    <source>
        <dbReference type="PROSITE" id="PS50263"/>
    </source>
</evidence>
<dbReference type="PROSITE" id="PS50263">
    <property type="entry name" value="CN_HYDROLASE"/>
    <property type="match status" value="1"/>
</dbReference>
<keyword evidence="3" id="KW-1185">Reference proteome</keyword>
<dbReference type="EMBL" id="JBHSMQ010000001">
    <property type="protein sequence ID" value="MFC5453408.1"/>
    <property type="molecule type" value="Genomic_DNA"/>
</dbReference>
<dbReference type="SUPFAM" id="SSF56317">
    <property type="entry name" value="Carbon-nitrogen hydrolase"/>
    <property type="match status" value="1"/>
</dbReference>
<dbReference type="GO" id="GO:0016787">
    <property type="term" value="F:hydrolase activity"/>
    <property type="evidence" value="ECO:0007669"/>
    <property type="project" value="UniProtKB-KW"/>
</dbReference>
<gene>
    <name evidence="2" type="ORF">ACFQDI_00965</name>
</gene>
<organism evidence="2 3">
    <name type="scientific">Prosthecobacter fluviatilis</name>
    <dbReference type="NCBI Taxonomy" id="445931"/>
    <lineage>
        <taxon>Bacteria</taxon>
        <taxon>Pseudomonadati</taxon>
        <taxon>Verrucomicrobiota</taxon>
        <taxon>Verrucomicrobiia</taxon>
        <taxon>Verrucomicrobiales</taxon>
        <taxon>Verrucomicrobiaceae</taxon>
        <taxon>Prosthecobacter</taxon>
    </lineage>
</organism>
<evidence type="ECO:0000313" key="2">
    <source>
        <dbReference type="EMBL" id="MFC5453408.1"/>
    </source>
</evidence>
<name>A0ABW0KIU5_9BACT</name>
<protein>
    <submittedName>
        <fullName evidence="2">Nitrilase-related carbon-nitrogen hydrolase</fullName>
    </submittedName>
</protein>
<accession>A0ABW0KIU5</accession>
<evidence type="ECO:0000313" key="3">
    <source>
        <dbReference type="Proteomes" id="UP001596052"/>
    </source>
</evidence>
<comment type="caution">
    <text evidence="2">The sequence shown here is derived from an EMBL/GenBank/DDBJ whole genome shotgun (WGS) entry which is preliminary data.</text>
</comment>
<feature type="domain" description="CN hydrolase" evidence="1">
    <location>
        <begin position="2"/>
        <end position="247"/>
    </location>
</feature>
<reference evidence="3" key="1">
    <citation type="journal article" date="2019" name="Int. J. Syst. Evol. Microbiol.">
        <title>The Global Catalogue of Microorganisms (GCM) 10K type strain sequencing project: providing services to taxonomists for standard genome sequencing and annotation.</title>
        <authorList>
            <consortium name="The Broad Institute Genomics Platform"/>
            <consortium name="The Broad Institute Genome Sequencing Center for Infectious Disease"/>
            <person name="Wu L."/>
            <person name="Ma J."/>
        </authorList>
    </citation>
    <scope>NUCLEOTIDE SEQUENCE [LARGE SCALE GENOMIC DNA]</scope>
    <source>
        <strain evidence="3">CGMCC 4.1469</strain>
    </source>
</reference>
<keyword evidence="2" id="KW-0378">Hydrolase</keyword>
<dbReference type="PANTHER" id="PTHR23088">
    <property type="entry name" value="NITRILASE-RELATED"/>
    <property type="match status" value="1"/>
</dbReference>
<dbReference type="InterPro" id="IPR036526">
    <property type="entry name" value="C-N_Hydrolase_sf"/>
</dbReference>
<sequence length="283" mass="31352">MITVDLCTFDPGAAAKTPAAFAAVVVDCVEASWDSGADLVLLPEFTWVGLEPLVEPRTLRRVAEVFWGEVLPAVKSLLIRPRKAVVLGTVPFWHEESQELRNRAPILVEENILFQDKLHLTPWEAEFSPGTELRLWEFGGLRFAVVICLDIEIPEISVRLRGAGVDMILVPSATETLLGVERVDRCASARAVELGCIVGVSHLTGKADAGLIDENVGRTAVYFPSQAAFREEPRWNESAVYEGGIQKQRLTLDPKRLQIMRRMPQETNPSLLKKMPAFELVVG</sequence>
<dbReference type="Gene3D" id="3.60.110.10">
    <property type="entry name" value="Carbon-nitrogen hydrolase"/>
    <property type="match status" value="1"/>
</dbReference>
<dbReference type="Pfam" id="PF00795">
    <property type="entry name" value="CN_hydrolase"/>
    <property type="match status" value="1"/>
</dbReference>
<dbReference type="InterPro" id="IPR003010">
    <property type="entry name" value="C-N_Hydrolase"/>
</dbReference>
<proteinExistence type="predicted"/>
<dbReference type="PANTHER" id="PTHR23088:SF50">
    <property type="entry name" value="HYDROLASE YHCX"/>
    <property type="match status" value="1"/>
</dbReference>
<dbReference type="Proteomes" id="UP001596052">
    <property type="component" value="Unassembled WGS sequence"/>
</dbReference>